<evidence type="ECO:0000313" key="1">
    <source>
        <dbReference type="EMBL" id="KAJ3473100.1"/>
    </source>
</evidence>
<evidence type="ECO:0000313" key="2">
    <source>
        <dbReference type="Proteomes" id="UP001212997"/>
    </source>
</evidence>
<dbReference type="AlphaFoldDB" id="A0AAD5USI1"/>
<proteinExistence type="predicted"/>
<organism evidence="1 2">
    <name type="scientific">Meripilus lineatus</name>
    <dbReference type="NCBI Taxonomy" id="2056292"/>
    <lineage>
        <taxon>Eukaryota</taxon>
        <taxon>Fungi</taxon>
        <taxon>Dikarya</taxon>
        <taxon>Basidiomycota</taxon>
        <taxon>Agaricomycotina</taxon>
        <taxon>Agaricomycetes</taxon>
        <taxon>Polyporales</taxon>
        <taxon>Meripilaceae</taxon>
        <taxon>Meripilus</taxon>
    </lineage>
</organism>
<keyword evidence="2" id="KW-1185">Reference proteome</keyword>
<gene>
    <name evidence="1" type="ORF">NLI96_g13131</name>
</gene>
<dbReference type="EMBL" id="JANAWD010001567">
    <property type="protein sequence ID" value="KAJ3473100.1"/>
    <property type="molecule type" value="Genomic_DNA"/>
</dbReference>
<evidence type="ECO:0008006" key="3">
    <source>
        <dbReference type="Google" id="ProtNLM"/>
    </source>
</evidence>
<dbReference type="Proteomes" id="UP001212997">
    <property type="component" value="Unassembled WGS sequence"/>
</dbReference>
<sequence length="168" mass="19042">MSSRPFRQHRQNPRTERLLTKILEESAVTIEALDAHLRDSGVVPYSVQPDCIRLRTEQGIGYRISLITDRKFIRLGTYLPLNRQAPIDLKHALAKRLNEDVFLPVFTIDPDEDLTVAYAIPYMNGLIAGNFVAVVNRFASLLEFIVQTYNDDGLIDFGTPSSGLVMRH</sequence>
<reference evidence="1" key="1">
    <citation type="submission" date="2022-07" db="EMBL/GenBank/DDBJ databases">
        <title>Genome Sequence of Physisporinus lineatus.</title>
        <authorList>
            <person name="Buettner E."/>
        </authorList>
    </citation>
    <scope>NUCLEOTIDE SEQUENCE</scope>
    <source>
        <strain evidence="1">VT162</strain>
    </source>
</reference>
<name>A0AAD5USI1_9APHY</name>
<comment type="caution">
    <text evidence="1">The sequence shown here is derived from an EMBL/GenBank/DDBJ whole genome shotgun (WGS) entry which is preliminary data.</text>
</comment>
<accession>A0AAD5USI1</accession>
<protein>
    <recommendedName>
        <fullName evidence="3">YbjN domain-containing protein</fullName>
    </recommendedName>
</protein>